<comment type="caution">
    <text evidence="5">The sequence shown here is derived from an EMBL/GenBank/DDBJ whole genome shotgun (WGS) entry which is preliminary data.</text>
</comment>
<dbReference type="Pfam" id="PF00656">
    <property type="entry name" value="Peptidase_C14"/>
    <property type="match status" value="1"/>
</dbReference>
<evidence type="ECO:0000256" key="2">
    <source>
        <dbReference type="SAM" id="MobiDB-lite"/>
    </source>
</evidence>
<reference evidence="5" key="1">
    <citation type="submission" date="2023-06" db="EMBL/GenBank/DDBJ databases">
        <authorList>
            <consortium name="Lawrence Berkeley National Laboratory"/>
            <person name="Ahrendt S."/>
            <person name="Sahu N."/>
            <person name="Indic B."/>
            <person name="Wong-Bajracharya J."/>
            <person name="Merenyi Z."/>
            <person name="Ke H.-M."/>
            <person name="Monk M."/>
            <person name="Kocsube S."/>
            <person name="Drula E."/>
            <person name="Lipzen A."/>
            <person name="Balint B."/>
            <person name="Henrissat B."/>
            <person name="Andreopoulos B."/>
            <person name="Martin F.M."/>
            <person name="Harder C.B."/>
            <person name="Rigling D."/>
            <person name="Ford K.L."/>
            <person name="Foster G.D."/>
            <person name="Pangilinan J."/>
            <person name="Papanicolaou A."/>
            <person name="Barry K."/>
            <person name="LaButti K."/>
            <person name="Viragh M."/>
            <person name="Koriabine M."/>
            <person name="Yan M."/>
            <person name="Riley R."/>
            <person name="Champramary S."/>
            <person name="Plett K.L."/>
            <person name="Tsai I.J."/>
            <person name="Slot J."/>
            <person name="Sipos G."/>
            <person name="Plett J."/>
            <person name="Nagy L.G."/>
            <person name="Grigoriev I.V."/>
        </authorList>
    </citation>
    <scope>NUCLEOTIDE SEQUENCE</scope>
    <source>
        <strain evidence="5">HWK02</strain>
    </source>
</reference>
<comment type="similarity">
    <text evidence="1">Belongs to the peptidase C14B family.</text>
</comment>
<feature type="region of interest" description="Disordered" evidence="2">
    <location>
        <begin position="29"/>
        <end position="60"/>
    </location>
</feature>
<dbReference type="GO" id="GO:0006508">
    <property type="term" value="P:proteolysis"/>
    <property type="evidence" value="ECO:0007669"/>
    <property type="project" value="InterPro"/>
</dbReference>
<dbReference type="EMBL" id="JAUEPU010000003">
    <property type="protein sequence ID" value="KAK0504441.1"/>
    <property type="molecule type" value="Genomic_DNA"/>
</dbReference>
<sequence length="707" mass="78665">MGQVLSVFGWFLCVAFEILNNVVSVQKEQPNSALTGRGGPPENDEPLDASASLSSSSRNDLHGAVDDADAFEEYLLTIRNVPKANITNLRNEGAKRSDIIKGFEGLRDNSRIIPGEAAIVIYFAGHGAVAPKPDAWTDWVIPTNKVEMLCPADLNQDIHGKGRVEGIPDRTLSQLLLDLSKAKGNNITLILDCCHAAGQTRGVGMRSRALDLQNLTLSPTCDEDIYSRGSQSRSFEKDQPGFSDSYGSHVLLAACKRTETAWEKDKGGIFTAALLSSLKSDFARKNPPPSYDSLMRNLKMVPEDVNQHAHWDGRYIRRRLFDSWQEPVSGSMIPCHKGDGNDWPFGLILHVGSLHGITEKSNFEIFKSDSPNLEDLITTLTVKAVKTVAFSVFDLAQDSTTFTSDGERPSLYARLRKASGPYLHICCDDTRVLDEIFADDDNSRLTASVCRVTDLDKADLCLTVDEGAVLLHRGKTFREFFPRSSPLLKFERGYQFADIRDFINRYSHFTSHLTKKSPIPITDLVTVKMVKYRRRGEKVKEVALPAIDDDGRTEIVIDTSLDSKRDLYGFTICPAPNLEPKTNLYVYLLYFDASTSVIEIWYSSQMSEFGDSGDSCLVKSPQSELTLGHGNRLMRPLSFGIPAGELEDVCFIKIYVAEKAVDIRSLEQLHFSRPDTKARNATQGSLPVEHCDFQWASETIAIVTKKR</sequence>
<dbReference type="PANTHER" id="PTHR48104:SF30">
    <property type="entry name" value="METACASPASE-1"/>
    <property type="match status" value="1"/>
</dbReference>
<dbReference type="InterPro" id="IPR011600">
    <property type="entry name" value="Pept_C14_caspase"/>
</dbReference>
<organism evidence="5 6">
    <name type="scientific">Armillaria luteobubalina</name>
    <dbReference type="NCBI Taxonomy" id="153913"/>
    <lineage>
        <taxon>Eukaryota</taxon>
        <taxon>Fungi</taxon>
        <taxon>Dikarya</taxon>
        <taxon>Basidiomycota</taxon>
        <taxon>Agaricomycotina</taxon>
        <taxon>Agaricomycetes</taxon>
        <taxon>Agaricomycetidae</taxon>
        <taxon>Agaricales</taxon>
        <taxon>Marasmiineae</taxon>
        <taxon>Physalacriaceae</taxon>
        <taxon>Armillaria</taxon>
    </lineage>
</organism>
<dbReference type="AlphaFoldDB" id="A0AA39QM99"/>
<evidence type="ECO:0000313" key="5">
    <source>
        <dbReference type="EMBL" id="KAK0504441.1"/>
    </source>
</evidence>
<feature type="chain" id="PRO_5041283484" description="Peptidase C14 caspase domain-containing protein" evidence="3">
    <location>
        <begin position="25"/>
        <end position="707"/>
    </location>
</feature>
<dbReference type="PANTHER" id="PTHR48104">
    <property type="entry name" value="METACASPASE-4"/>
    <property type="match status" value="1"/>
</dbReference>
<keyword evidence="3" id="KW-0732">Signal</keyword>
<evidence type="ECO:0000259" key="4">
    <source>
        <dbReference type="Pfam" id="PF00656"/>
    </source>
</evidence>
<evidence type="ECO:0000256" key="3">
    <source>
        <dbReference type="SAM" id="SignalP"/>
    </source>
</evidence>
<feature type="signal peptide" evidence="3">
    <location>
        <begin position="1"/>
        <end position="24"/>
    </location>
</feature>
<proteinExistence type="inferred from homology"/>
<gene>
    <name evidence="5" type="ORF">EDD18DRAFT_502339</name>
</gene>
<dbReference type="Proteomes" id="UP001175228">
    <property type="component" value="Unassembled WGS sequence"/>
</dbReference>
<evidence type="ECO:0000313" key="6">
    <source>
        <dbReference type="Proteomes" id="UP001175228"/>
    </source>
</evidence>
<accession>A0AA39QM99</accession>
<dbReference type="Gene3D" id="3.40.50.1460">
    <property type="match status" value="1"/>
</dbReference>
<dbReference type="GO" id="GO:0005737">
    <property type="term" value="C:cytoplasm"/>
    <property type="evidence" value="ECO:0007669"/>
    <property type="project" value="TreeGrafter"/>
</dbReference>
<dbReference type="GO" id="GO:0004197">
    <property type="term" value="F:cysteine-type endopeptidase activity"/>
    <property type="evidence" value="ECO:0007669"/>
    <property type="project" value="InterPro"/>
</dbReference>
<dbReference type="InterPro" id="IPR050452">
    <property type="entry name" value="Metacaspase"/>
</dbReference>
<feature type="domain" description="Peptidase C14 caspase" evidence="4">
    <location>
        <begin position="57"/>
        <end position="297"/>
    </location>
</feature>
<name>A0AA39QM99_9AGAR</name>
<evidence type="ECO:0000256" key="1">
    <source>
        <dbReference type="ARBA" id="ARBA00009005"/>
    </source>
</evidence>
<keyword evidence="6" id="KW-1185">Reference proteome</keyword>
<protein>
    <recommendedName>
        <fullName evidence="4">Peptidase C14 caspase domain-containing protein</fullName>
    </recommendedName>
</protein>